<dbReference type="CDD" id="cd00754">
    <property type="entry name" value="Ubl_MoaD"/>
    <property type="match status" value="1"/>
</dbReference>
<proteinExistence type="inferred from homology"/>
<comment type="similarity">
    <text evidence="2">Belongs to the MoaD family.</text>
</comment>
<dbReference type="InterPro" id="IPR044672">
    <property type="entry name" value="MOCS2A"/>
</dbReference>
<sequence length="80" mass="9066">MIHVHLRYFASFAEATGRDAETLMIDHQDGAALFATLSARFQFRMPMARVRLAVNDHFVDWTHRLQDGDHVVFIPPVSGG</sequence>
<dbReference type="KEGG" id="xba:C7S18_14075"/>
<gene>
    <name evidence="4" type="ORF">C7S18_14075</name>
</gene>
<name>A0A2P1PTU5_9GAMM</name>
<reference evidence="4 5" key="1">
    <citation type="submission" date="2018-03" db="EMBL/GenBank/DDBJ databases">
        <title>Ahniella affigens gen. nov., sp. nov., a gammaproteobacterium isolated from sandy soil near a stream.</title>
        <authorList>
            <person name="Ko Y."/>
            <person name="Kim J.-H."/>
        </authorList>
    </citation>
    <scope>NUCLEOTIDE SEQUENCE [LARGE SCALE GENOMIC DNA]</scope>
    <source>
        <strain evidence="4 5">D13</strain>
    </source>
</reference>
<dbReference type="Pfam" id="PF02597">
    <property type="entry name" value="ThiS"/>
    <property type="match status" value="1"/>
</dbReference>
<dbReference type="RefSeq" id="WP_106892170.1">
    <property type="nucleotide sequence ID" value="NZ_CP027860.1"/>
</dbReference>
<keyword evidence="1" id="KW-0547">Nucleotide-binding</keyword>
<dbReference type="EMBL" id="CP027860">
    <property type="protein sequence ID" value="AVP98250.1"/>
    <property type="molecule type" value="Genomic_DNA"/>
</dbReference>
<dbReference type="GO" id="GO:1990133">
    <property type="term" value="C:molybdopterin adenylyltransferase complex"/>
    <property type="evidence" value="ECO:0007669"/>
    <property type="project" value="TreeGrafter"/>
</dbReference>
<accession>A0A2P1PTU5</accession>
<keyword evidence="5" id="KW-1185">Reference proteome</keyword>
<evidence type="ECO:0000256" key="3">
    <source>
        <dbReference type="ARBA" id="ARBA00024247"/>
    </source>
</evidence>
<evidence type="ECO:0000256" key="2">
    <source>
        <dbReference type="ARBA" id="ARBA00024200"/>
    </source>
</evidence>
<dbReference type="InterPro" id="IPR012675">
    <property type="entry name" value="Beta-grasp_dom_sf"/>
</dbReference>
<dbReference type="InterPro" id="IPR016155">
    <property type="entry name" value="Mopterin_synth/thiamin_S_b"/>
</dbReference>
<dbReference type="PANTHER" id="PTHR33359:SF1">
    <property type="entry name" value="MOLYBDOPTERIN SYNTHASE SULFUR CARRIER SUBUNIT"/>
    <property type="match status" value="1"/>
</dbReference>
<dbReference type="UniPathway" id="UPA00344"/>
<dbReference type="PANTHER" id="PTHR33359">
    <property type="entry name" value="MOLYBDOPTERIN SYNTHASE SULFUR CARRIER SUBUNIT"/>
    <property type="match status" value="1"/>
</dbReference>
<dbReference type="InterPro" id="IPR003749">
    <property type="entry name" value="ThiS/MoaD-like"/>
</dbReference>
<dbReference type="Proteomes" id="UP000241074">
    <property type="component" value="Chromosome"/>
</dbReference>
<evidence type="ECO:0000313" key="4">
    <source>
        <dbReference type="EMBL" id="AVP98250.1"/>
    </source>
</evidence>
<dbReference type="Gene3D" id="3.10.20.30">
    <property type="match status" value="1"/>
</dbReference>
<protein>
    <recommendedName>
        <fullName evidence="3">Molybdopterin synthase sulfur carrier subunit</fullName>
    </recommendedName>
</protein>
<dbReference type="OrthoDB" id="9801945at2"/>
<dbReference type="GO" id="GO:0000166">
    <property type="term" value="F:nucleotide binding"/>
    <property type="evidence" value="ECO:0007669"/>
    <property type="project" value="UniProtKB-KW"/>
</dbReference>
<dbReference type="AlphaFoldDB" id="A0A2P1PTU5"/>
<evidence type="ECO:0000256" key="1">
    <source>
        <dbReference type="ARBA" id="ARBA00022741"/>
    </source>
</evidence>
<dbReference type="GO" id="GO:0006777">
    <property type="term" value="P:Mo-molybdopterin cofactor biosynthetic process"/>
    <property type="evidence" value="ECO:0007669"/>
    <property type="project" value="InterPro"/>
</dbReference>
<evidence type="ECO:0000313" key="5">
    <source>
        <dbReference type="Proteomes" id="UP000241074"/>
    </source>
</evidence>
<reference evidence="4 5" key="2">
    <citation type="submission" date="2018-03" db="EMBL/GenBank/DDBJ databases">
        <authorList>
            <person name="Keele B.F."/>
        </authorList>
    </citation>
    <scope>NUCLEOTIDE SEQUENCE [LARGE SCALE GENOMIC DNA]</scope>
    <source>
        <strain evidence="4 5">D13</strain>
    </source>
</reference>
<organism evidence="4 5">
    <name type="scientific">Ahniella affigens</name>
    <dbReference type="NCBI Taxonomy" id="2021234"/>
    <lineage>
        <taxon>Bacteria</taxon>
        <taxon>Pseudomonadati</taxon>
        <taxon>Pseudomonadota</taxon>
        <taxon>Gammaproteobacteria</taxon>
        <taxon>Lysobacterales</taxon>
        <taxon>Rhodanobacteraceae</taxon>
        <taxon>Ahniella</taxon>
    </lineage>
</organism>
<dbReference type="SUPFAM" id="SSF54285">
    <property type="entry name" value="MoaD/ThiS"/>
    <property type="match status" value="1"/>
</dbReference>